<feature type="transmembrane region" description="Helical" evidence="7">
    <location>
        <begin position="375"/>
        <end position="398"/>
    </location>
</feature>
<evidence type="ECO:0000313" key="10">
    <source>
        <dbReference type="Proteomes" id="UP000694050"/>
    </source>
</evidence>
<dbReference type="EMBL" id="JAELUQ010000010">
    <property type="protein sequence ID" value="KAG7407268.1"/>
    <property type="molecule type" value="Genomic_DNA"/>
</dbReference>
<feature type="transmembrane region" description="Helical" evidence="7">
    <location>
        <begin position="257"/>
        <end position="277"/>
    </location>
</feature>
<evidence type="ECO:0000313" key="9">
    <source>
        <dbReference type="EMBL" id="KAG7407268.1"/>
    </source>
</evidence>
<feature type="transmembrane region" description="Helical" evidence="7">
    <location>
        <begin position="153"/>
        <end position="173"/>
    </location>
</feature>
<evidence type="ECO:0000259" key="8">
    <source>
        <dbReference type="PROSITE" id="PS50850"/>
    </source>
</evidence>
<dbReference type="PROSITE" id="PS50850">
    <property type="entry name" value="MFS"/>
    <property type="match status" value="1"/>
</dbReference>
<gene>
    <name evidence="9" type="ORF">Forpe1208_v012758</name>
</gene>
<evidence type="ECO:0000256" key="7">
    <source>
        <dbReference type="SAM" id="Phobius"/>
    </source>
</evidence>
<evidence type="ECO:0000256" key="4">
    <source>
        <dbReference type="ARBA" id="ARBA00022989"/>
    </source>
</evidence>
<keyword evidence="3 7" id="KW-0812">Transmembrane</keyword>
<feature type="transmembrane region" description="Helical" evidence="7">
    <location>
        <begin position="118"/>
        <end position="141"/>
    </location>
</feature>
<evidence type="ECO:0000256" key="3">
    <source>
        <dbReference type="ARBA" id="ARBA00022692"/>
    </source>
</evidence>
<comment type="subcellular location">
    <subcellularLocation>
        <location evidence="1">Membrane</location>
        <topology evidence="1">Multi-pass membrane protein</topology>
    </subcellularLocation>
</comment>
<keyword evidence="5 7" id="KW-0472">Membrane</keyword>
<accession>A0A8J5TR47</accession>
<feature type="transmembrane region" description="Helical" evidence="7">
    <location>
        <begin position="92"/>
        <end position="112"/>
    </location>
</feature>
<feature type="transmembrane region" description="Helical" evidence="7">
    <location>
        <begin position="442"/>
        <end position="465"/>
    </location>
</feature>
<organism evidence="9 10">
    <name type="scientific">Fusarium oxysporum f. sp. rapae</name>
    <dbReference type="NCBI Taxonomy" id="485398"/>
    <lineage>
        <taxon>Eukaryota</taxon>
        <taxon>Fungi</taxon>
        <taxon>Dikarya</taxon>
        <taxon>Ascomycota</taxon>
        <taxon>Pezizomycotina</taxon>
        <taxon>Sordariomycetes</taxon>
        <taxon>Hypocreomycetidae</taxon>
        <taxon>Hypocreales</taxon>
        <taxon>Nectriaceae</taxon>
        <taxon>Fusarium</taxon>
        <taxon>Fusarium oxysporum species complex</taxon>
    </lineage>
</organism>
<dbReference type="Pfam" id="PF07690">
    <property type="entry name" value="MFS_1"/>
    <property type="match status" value="1"/>
</dbReference>
<comment type="caution">
    <text evidence="9">The sequence shown here is derived from an EMBL/GenBank/DDBJ whole genome shotgun (WGS) entry which is preliminary data.</text>
</comment>
<dbReference type="PANTHER" id="PTHR43791:SF18">
    <property type="entry name" value="NICOTINIC ACID TRANSPORTER TNA1, PUTATIVE (AFU_ORTHOLOGUE AFUA_3G03820)-RELATED"/>
    <property type="match status" value="1"/>
</dbReference>
<keyword evidence="4 7" id="KW-1133">Transmembrane helix</keyword>
<dbReference type="Proteomes" id="UP000694050">
    <property type="component" value="Unassembled WGS sequence"/>
</dbReference>
<dbReference type="GO" id="GO:0016020">
    <property type="term" value="C:membrane"/>
    <property type="evidence" value="ECO:0007669"/>
    <property type="project" value="UniProtKB-SubCell"/>
</dbReference>
<feature type="transmembrane region" description="Helical" evidence="7">
    <location>
        <begin position="346"/>
        <end position="369"/>
    </location>
</feature>
<evidence type="ECO:0000256" key="5">
    <source>
        <dbReference type="ARBA" id="ARBA00023136"/>
    </source>
</evidence>
<protein>
    <submittedName>
        <fullName evidence="9">Putative transporter</fullName>
    </submittedName>
</protein>
<evidence type="ECO:0000256" key="2">
    <source>
        <dbReference type="ARBA" id="ARBA00022448"/>
    </source>
</evidence>
<feature type="domain" description="Major facilitator superfamily (MFS) profile" evidence="8">
    <location>
        <begin position="1"/>
        <end position="470"/>
    </location>
</feature>
<name>A0A8J5TR47_FUSOX</name>
<dbReference type="FunFam" id="1.20.1250.20:FF:000018">
    <property type="entry name" value="MFS transporter permease"/>
    <property type="match status" value="1"/>
</dbReference>
<evidence type="ECO:0000256" key="1">
    <source>
        <dbReference type="ARBA" id="ARBA00004141"/>
    </source>
</evidence>
<feature type="transmembrane region" description="Helical" evidence="7">
    <location>
        <begin position="65"/>
        <end position="85"/>
    </location>
</feature>
<feature type="transmembrane region" description="Helical" evidence="7">
    <location>
        <begin position="322"/>
        <end position="339"/>
    </location>
</feature>
<dbReference type="FunFam" id="1.20.1250.20:FF:000013">
    <property type="entry name" value="MFS general substrate transporter"/>
    <property type="match status" value="1"/>
</dbReference>
<feature type="region of interest" description="Disordered" evidence="6">
    <location>
        <begin position="1"/>
        <end position="21"/>
    </location>
</feature>
<dbReference type="GO" id="GO:0022857">
    <property type="term" value="F:transmembrane transporter activity"/>
    <property type="evidence" value="ECO:0007669"/>
    <property type="project" value="InterPro"/>
</dbReference>
<reference evidence="9" key="1">
    <citation type="submission" date="2021-04" db="EMBL/GenBank/DDBJ databases">
        <title>First draft genome resource for Brassicaceae pathogens Fusarium oxysporum f. sp. raphani and Fusarium oxysporum f. sp. rapae.</title>
        <authorList>
            <person name="Asai S."/>
        </authorList>
    </citation>
    <scope>NUCLEOTIDE SEQUENCE</scope>
    <source>
        <strain evidence="9">Tf1208</strain>
    </source>
</reference>
<feature type="transmembrane region" description="Helical" evidence="7">
    <location>
        <begin position="185"/>
        <end position="207"/>
    </location>
</feature>
<keyword evidence="2" id="KW-0813">Transport</keyword>
<sequence>MSKSITSVEPGPMATTKEHASTDMDYPPEVAALMKEFSGASGNIANARLAGLEEDLGMEGDQYNVALTIFFVSYIIFEVPANMALKHLSPRIWITLIAVSWGLVMTLMGIVHSYEGLLAARFMLGVPEAGIFPAAAYYITIWYSRHEAMYRTALFYATASLAGAFSGLLAYAITLMDGIGGLAGWQWIFILEGMLTVICGAMAYFTIYNGPDSVSWLTDEEKAYIKVKLAYDGNRSGMGASEEGSKKKYIKDAFCDWQVYLSVVIYLGISVSTYGLVFGLPTIVSTLVSHFGISHVSQPRIPLIDLELIQGYTDRAAQLMTIPPYVTACILTIVVAHLSDRLKRRGYFIAGALTFALVGFIIAITTAGHENLARVTYAGCFIACCGFFPAFPGVISWLANNLAGPYKRAIAMSLQISLGNTGGLIGSNIYRAQEKPRYTTGYGISIGFISIAIIATGVMISVLSLTNKKRERYIEQNGGPDGVVDQHGDVALTEMGDKSPLFRYTL</sequence>
<feature type="transmembrane region" description="Helical" evidence="7">
    <location>
        <begin position="410"/>
        <end position="430"/>
    </location>
</feature>
<proteinExistence type="predicted"/>
<dbReference type="PANTHER" id="PTHR43791">
    <property type="entry name" value="PERMEASE-RELATED"/>
    <property type="match status" value="1"/>
</dbReference>
<dbReference type="InterPro" id="IPR011701">
    <property type="entry name" value="MFS"/>
</dbReference>
<dbReference type="AlphaFoldDB" id="A0A8J5TR47"/>
<dbReference type="InterPro" id="IPR020846">
    <property type="entry name" value="MFS_dom"/>
</dbReference>
<evidence type="ECO:0000256" key="6">
    <source>
        <dbReference type="SAM" id="MobiDB-lite"/>
    </source>
</evidence>